<name>A0ABY7TIU8_9SPHI</name>
<dbReference type="EMBL" id="CP117167">
    <property type="protein sequence ID" value="WCT15082.1"/>
    <property type="molecule type" value="Genomic_DNA"/>
</dbReference>
<sequence>MSKETVRSHIKNIYQKLVVSGKAYAPKIAGTNNWIN</sequence>
<organism evidence="1 2">
    <name type="scientific">Mucilaginibacter jinjuensis</name>
    <dbReference type="NCBI Taxonomy" id="1176721"/>
    <lineage>
        <taxon>Bacteria</taxon>
        <taxon>Pseudomonadati</taxon>
        <taxon>Bacteroidota</taxon>
        <taxon>Sphingobacteriia</taxon>
        <taxon>Sphingobacteriales</taxon>
        <taxon>Sphingobacteriaceae</taxon>
        <taxon>Mucilaginibacter</taxon>
    </lineage>
</organism>
<dbReference type="Gene3D" id="1.10.10.10">
    <property type="entry name" value="Winged helix-like DNA-binding domain superfamily/Winged helix DNA-binding domain"/>
    <property type="match status" value="1"/>
</dbReference>
<dbReference type="Proteomes" id="UP001216139">
    <property type="component" value="Chromosome"/>
</dbReference>
<evidence type="ECO:0000313" key="2">
    <source>
        <dbReference type="Proteomes" id="UP001216139"/>
    </source>
</evidence>
<dbReference type="SUPFAM" id="SSF46894">
    <property type="entry name" value="C-terminal effector domain of the bipartite response regulators"/>
    <property type="match status" value="1"/>
</dbReference>
<protein>
    <recommendedName>
        <fullName evidence="3">Regulatory LuxR family protein</fullName>
    </recommendedName>
</protein>
<evidence type="ECO:0008006" key="3">
    <source>
        <dbReference type="Google" id="ProtNLM"/>
    </source>
</evidence>
<gene>
    <name evidence="1" type="ORF">PQO05_05730</name>
</gene>
<keyword evidence="2" id="KW-1185">Reference proteome</keyword>
<reference evidence="1 2" key="1">
    <citation type="submission" date="2023-02" db="EMBL/GenBank/DDBJ databases">
        <title>Genome sequence of Mucilaginibacter jinjuensis strain KACC 16571.</title>
        <authorList>
            <person name="Kim S."/>
            <person name="Heo J."/>
            <person name="Kwon S.-W."/>
        </authorList>
    </citation>
    <scope>NUCLEOTIDE SEQUENCE [LARGE SCALE GENOMIC DNA]</scope>
    <source>
        <strain evidence="1 2">KACC 16571</strain>
    </source>
</reference>
<evidence type="ECO:0000313" key="1">
    <source>
        <dbReference type="EMBL" id="WCT15082.1"/>
    </source>
</evidence>
<dbReference type="InterPro" id="IPR016032">
    <property type="entry name" value="Sig_transdc_resp-reg_C-effctor"/>
</dbReference>
<dbReference type="InterPro" id="IPR036388">
    <property type="entry name" value="WH-like_DNA-bd_sf"/>
</dbReference>
<proteinExistence type="predicted"/>
<accession>A0ABY7TIU8</accession>